<evidence type="ECO:0000313" key="1">
    <source>
        <dbReference type="EMBL" id="MPN32780.1"/>
    </source>
</evidence>
<proteinExistence type="predicted"/>
<gene>
    <name evidence="1" type="ORF">SDC9_180260</name>
</gene>
<reference evidence="1" key="1">
    <citation type="submission" date="2019-08" db="EMBL/GenBank/DDBJ databases">
        <authorList>
            <person name="Kucharzyk K."/>
            <person name="Murdoch R.W."/>
            <person name="Higgins S."/>
            <person name="Loffler F."/>
        </authorList>
    </citation>
    <scope>NUCLEOTIDE SEQUENCE</scope>
</reference>
<comment type="caution">
    <text evidence="1">The sequence shown here is derived from an EMBL/GenBank/DDBJ whole genome shotgun (WGS) entry which is preliminary data.</text>
</comment>
<dbReference type="EMBL" id="VSSQ01084968">
    <property type="protein sequence ID" value="MPN32780.1"/>
    <property type="molecule type" value="Genomic_DNA"/>
</dbReference>
<dbReference type="AlphaFoldDB" id="A0A645H284"/>
<accession>A0A645H284</accession>
<dbReference type="Pfam" id="PF05133">
    <property type="entry name" value="SPP1_portal"/>
    <property type="match status" value="1"/>
</dbReference>
<dbReference type="InterPro" id="IPR021145">
    <property type="entry name" value="Portal_protein_SPP1_Gp6-like"/>
</dbReference>
<protein>
    <submittedName>
        <fullName evidence="1">Uncharacterized protein</fullName>
    </submittedName>
</protein>
<organism evidence="1">
    <name type="scientific">bioreactor metagenome</name>
    <dbReference type="NCBI Taxonomy" id="1076179"/>
    <lineage>
        <taxon>unclassified sequences</taxon>
        <taxon>metagenomes</taxon>
        <taxon>ecological metagenomes</taxon>
    </lineage>
</organism>
<sequence>MDIVVTTSLPENGLETAQTINLLRGLVSEETLISQLPFVQDAAWEVEQAKKNNNIPDIYGGDFNEH</sequence>
<name>A0A645H284_9ZZZZ</name>